<feature type="transmembrane region" description="Helical" evidence="2">
    <location>
        <begin position="114"/>
        <end position="132"/>
    </location>
</feature>
<feature type="region of interest" description="Disordered" evidence="1">
    <location>
        <begin position="1"/>
        <end position="24"/>
    </location>
</feature>
<keyword evidence="4" id="KW-1185">Reference proteome</keyword>
<reference evidence="3 4" key="1">
    <citation type="submission" date="2017-06" db="EMBL/GenBank/DDBJ databases">
        <authorList>
            <person name="Kim H.J."/>
            <person name="Triplett B.A."/>
        </authorList>
    </citation>
    <scope>NUCLEOTIDE SEQUENCE [LARGE SCALE GENOMIC DNA]</scope>
    <source>
        <strain evidence="3 4">DSM 8800</strain>
    </source>
</reference>
<sequence length="229" mass="25472">MGDRSAAGDVSEKAADDSTAGSGERDDTLARLFRNGRYNALISWLLVAVLVGVFIESVLDADWLWTLFVACVGLVVLAPPISRRDWRMMLPWELLVLALLPILVRALFGGELGTFGYYLSVAALALIITVELHMMTELRLTHWFAVFFVTLTTLASVAAWSIVRWNADRLLGTTFLIEPGQSQDAANAALMVEFGYVTLAGLAAGLLFDAYFRRRGRRLRRHLRRVIAR</sequence>
<feature type="transmembrane region" description="Helical" evidence="2">
    <location>
        <begin position="194"/>
        <end position="212"/>
    </location>
</feature>
<feature type="transmembrane region" description="Helical" evidence="2">
    <location>
        <begin position="61"/>
        <end position="78"/>
    </location>
</feature>
<dbReference type="Proteomes" id="UP000198397">
    <property type="component" value="Unassembled WGS sequence"/>
</dbReference>
<evidence type="ECO:0000313" key="3">
    <source>
        <dbReference type="EMBL" id="SNR48653.1"/>
    </source>
</evidence>
<dbReference type="RefSeq" id="WP_089384889.1">
    <property type="nucleotide sequence ID" value="NZ_FZNQ01000009.1"/>
</dbReference>
<dbReference type="AlphaFoldDB" id="A0A238WQP7"/>
<proteinExistence type="predicted"/>
<feature type="transmembrane region" description="Helical" evidence="2">
    <location>
        <begin position="90"/>
        <end position="108"/>
    </location>
</feature>
<accession>A0A238WQP7</accession>
<keyword evidence="2" id="KW-0812">Transmembrane</keyword>
<keyword evidence="2" id="KW-0472">Membrane</keyword>
<name>A0A238WQP7_HALVU</name>
<feature type="transmembrane region" description="Helical" evidence="2">
    <location>
        <begin position="38"/>
        <end position="55"/>
    </location>
</feature>
<dbReference type="OrthoDB" id="342532at2157"/>
<protein>
    <submittedName>
        <fullName evidence="3">Uncharacterized protein</fullName>
    </submittedName>
</protein>
<feature type="transmembrane region" description="Helical" evidence="2">
    <location>
        <begin position="144"/>
        <end position="163"/>
    </location>
</feature>
<evidence type="ECO:0000313" key="4">
    <source>
        <dbReference type="Proteomes" id="UP000198397"/>
    </source>
</evidence>
<evidence type="ECO:0000256" key="1">
    <source>
        <dbReference type="SAM" id="MobiDB-lite"/>
    </source>
</evidence>
<gene>
    <name evidence="3" type="ORF">SAMN06264855_10962</name>
</gene>
<keyword evidence="2" id="KW-1133">Transmembrane helix</keyword>
<dbReference type="EMBL" id="FZNQ01000009">
    <property type="protein sequence ID" value="SNR48653.1"/>
    <property type="molecule type" value="Genomic_DNA"/>
</dbReference>
<evidence type="ECO:0000256" key="2">
    <source>
        <dbReference type="SAM" id="Phobius"/>
    </source>
</evidence>
<organism evidence="3 4">
    <name type="scientific">Halorubrum vacuolatum</name>
    <name type="common">Natronobacterium vacuolatum</name>
    <dbReference type="NCBI Taxonomy" id="63740"/>
    <lineage>
        <taxon>Archaea</taxon>
        <taxon>Methanobacteriati</taxon>
        <taxon>Methanobacteriota</taxon>
        <taxon>Stenosarchaea group</taxon>
        <taxon>Halobacteria</taxon>
        <taxon>Halobacteriales</taxon>
        <taxon>Haloferacaceae</taxon>
        <taxon>Halorubrum</taxon>
    </lineage>
</organism>